<protein>
    <submittedName>
        <fullName evidence="1">Uncharacterized protein</fullName>
    </submittedName>
</protein>
<evidence type="ECO:0000313" key="1">
    <source>
        <dbReference type="EMBL" id="KAH7849925.1"/>
    </source>
</evidence>
<accession>A0ACB7Y8M4</accession>
<evidence type="ECO:0000313" key="2">
    <source>
        <dbReference type="Proteomes" id="UP000828048"/>
    </source>
</evidence>
<sequence>MMDEDGFFHPQNLDFRGRAYPMHPHLNHLGSELRRGILEFSEGRHLGKTGLRWLKIHLANLTNIICTKVAHVLHCDLSRPWSNFKVTLFVTQSAEVQNMQTVRGIRLSMSQDYLAKSKKIKNMTNRIVIFNFMSLPFSLPFFSVLHLLSLAAVAGLAHIAIKCSMKSYKLAKLNQAQVNSLKAHPRIDFSFIFNLKKKKKAPLSLAGCLFRSNLRIAKLPPCTSDDSSTVPLPEEPDTDDEAEVKNWKWKVKAVKKENIERHSQWCDIELKLAMKDEDGFFYPHKLDFCGCAYPKHACLNHLGSDLYRGILEFSEGRPLGKTGLRWLKIHLANLYAGDGDMDKLSYDVRVAFTDMHVDDIFDSADRPLEGKRWWLSAENPFQCLVACINLAEALRSSSPETTISPMPVHQIAEHLRGNIKQQWGSHCSYTTKFDKVELEKIAENVSELSDPELLEKAFDVVYNIIYAFHAAQSWLRQLLKARKSLRAWGTAVLPSTALMLAICTSFSVPAINNGSELTLPCLAAINIGKDSNLWKLCGGILAQVPSPAAPFLQLQLVFLAMAQGCKSLPIFAMIDRPVRFFRYLGLNFMFWGAVLFILGYISYGL</sequence>
<name>A0ACB7Y8M4_9ERIC</name>
<reference evidence="1 2" key="1">
    <citation type="journal article" date="2021" name="Hortic Res">
        <title>High-quality reference genome and annotation aids understanding of berry development for evergreen blueberry (Vaccinium darrowii).</title>
        <authorList>
            <person name="Yu J."/>
            <person name="Hulse-Kemp A.M."/>
            <person name="Babiker E."/>
            <person name="Staton M."/>
        </authorList>
    </citation>
    <scope>NUCLEOTIDE SEQUENCE [LARGE SCALE GENOMIC DNA]</scope>
    <source>
        <strain evidence="2">cv. NJ 8807/NJ 8810</strain>
        <tissue evidence="1">Young leaf</tissue>
    </source>
</reference>
<keyword evidence="2" id="KW-1185">Reference proteome</keyword>
<dbReference type="Proteomes" id="UP000828048">
    <property type="component" value="Chromosome 7"/>
</dbReference>
<gene>
    <name evidence="1" type="ORF">Vadar_025025</name>
</gene>
<organism evidence="1 2">
    <name type="scientific">Vaccinium darrowii</name>
    <dbReference type="NCBI Taxonomy" id="229202"/>
    <lineage>
        <taxon>Eukaryota</taxon>
        <taxon>Viridiplantae</taxon>
        <taxon>Streptophyta</taxon>
        <taxon>Embryophyta</taxon>
        <taxon>Tracheophyta</taxon>
        <taxon>Spermatophyta</taxon>
        <taxon>Magnoliopsida</taxon>
        <taxon>eudicotyledons</taxon>
        <taxon>Gunneridae</taxon>
        <taxon>Pentapetalae</taxon>
        <taxon>asterids</taxon>
        <taxon>Ericales</taxon>
        <taxon>Ericaceae</taxon>
        <taxon>Vaccinioideae</taxon>
        <taxon>Vaccinieae</taxon>
        <taxon>Vaccinium</taxon>
    </lineage>
</organism>
<dbReference type="EMBL" id="CM037157">
    <property type="protein sequence ID" value="KAH7849925.1"/>
    <property type="molecule type" value="Genomic_DNA"/>
</dbReference>
<comment type="caution">
    <text evidence="1">The sequence shown here is derived from an EMBL/GenBank/DDBJ whole genome shotgun (WGS) entry which is preliminary data.</text>
</comment>
<proteinExistence type="predicted"/>